<keyword evidence="1" id="KW-0732">Signal</keyword>
<gene>
    <name evidence="2" type="ORF">JKP34_02425</name>
</gene>
<keyword evidence="3" id="KW-1185">Reference proteome</keyword>
<evidence type="ECO:0000256" key="1">
    <source>
        <dbReference type="SAM" id="SignalP"/>
    </source>
</evidence>
<feature type="signal peptide" evidence="1">
    <location>
        <begin position="1"/>
        <end position="19"/>
    </location>
</feature>
<dbReference type="RefSeq" id="WP_201917335.1">
    <property type="nucleotide sequence ID" value="NZ_JAERQG010000001.1"/>
</dbReference>
<feature type="chain" id="PRO_5037727375" evidence="1">
    <location>
        <begin position="20"/>
        <end position="232"/>
    </location>
</feature>
<dbReference type="EMBL" id="JAERQG010000001">
    <property type="protein sequence ID" value="MBL0764090.1"/>
    <property type="molecule type" value="Genomic_DNA"/>
</dbReference>
<dbReference type="Gene3D" id="3.30.110.170">
    <property type="entry name" value="Protein of unknown function (DUF541), domain 1"/>
    <property type="match status" value="1"/>
</dbReference>
<protein>
    <submittedName>
        <fullName evidence="2">SIMPL domain-containing protein</fullName>
    </submittedName>
</protein>
<accession>A0A937DHK4</accession>
<dbReference type="Proteomes" id="UP000642920">
    <property type="component" value="Unassembled WGS sequence"/>
</dbReference>
<dbReference type="InterPro" id="IPR007497">
    <property type="entry name" value="SIMPL/DUF541"/>
</dbReference>
<dbReference type="AlphaFoldDB" id="A0A937DHK4"/>
<proteinExistence type="predicted"/>
<evidence type="ECO:0000313" key="3">
    <source>
        <dbReference type="Proteomes" id="UP000642920"/>
    </source>
</evidence>
<dbReference type="Gene3D" id="3.30.70.2970">
    <property type="entry name" value="Protein of unknown function (DUF541), domain 2"/>
    <property type="match status" value="1"/>
</dbReference>
<dbReference type="InterPro" id="IPR052022">
    <property type="entry name" value="26kDa_periplasmic_antigen"/>
</dbReference>
<dbReference type="PANTHER" id="PTHR34387:SF1">
    <property type="entry name" value="PERIPLASMIC IMMUNOGENIC PROTEIN"/>
    <property type="match status" value="1"/>
</dbReference>
<evidence type="ECO:0000313" key="2">
    <source>
        <dbReference type="EMBL" id="MBL0764090.1"/>
    </source>
</evidence>
<comment type="caution">
    <text evidence="2">The sequence shown here is derived from an EMBL/GenBank/DDBJ whole genome shotgun (WGS) entry which is preliminary data.</text>
</comment>
<sequence>MKKYLIIPVLLVLSFSLEAQHQKLSETLRTIAVKGKAEKEVSPDIIYFSITLREYSYKEDGKIGIAELEKQLTSAVKKAGIPSEDLVVENVYGYNYNWREENKNFMARKQFELKVSSPDVINNILSKIDPKGIENARISKYTHSKIEEMNEALQIEAIKNAKAKAQALLEPLGEELGRVIEIQENARGYQPVYYYQNNNRMMAMDMASSTESSAPFKNIKIEAEIQIVFSIK</sequence>
<dbReference type="GO" id="GO:0006974">
    <property type="term" value="P:DNA damage response"/>
    <property type="evidence" value="ECO:0007669"/>
    <property type="project" value="TreeGrafter"/>
</dbReference>
<organism evidence="2 3">
    <name type="scientific">Marivirga atlantica</name>
    <dbReference type="NCBI Taxonomy" id="1548457"/>
    <lineage>
        <taxon>Bacteria</taxon>
        <taxon>Pseudomonadati</taxon>
        <taxon>Bacteroidota</taxon>
        <taxon>Cytophagia</taxon>
        <taxon>Cytophagales</taxon>
        <taxon>Marivirgaceae</taxon>
        <taxon>Marivirga</taxon>
    </lineage>
</organism>
<dbReference type="PANTHER" id="PTHR34387">
    <property type="entry name" value="SLR1258 PROTEIN"/>
    <property type="match status" value="1"/>
</dbReference>
<name>A0A937DHK4_9BACT</name>
<reference evidence="2" key="1">
    <citation type="submission" date="2021-01" db="EMBL/GenBank/DDBJ databases">
        <title>Marivirga sp. nov., isolated from intertidal surface sediments.</title>
        <authorList>
            <person name="Zhang M."/>
        </authorList>
    </citation>
    <scope>NUCLEOTIDE SEQUENCE</scope>
    <source>
        <strain evidence="2">SM1354</strain>
    </source>
</reference>
<dbReference type="Pfam" id="PF04402">
    <property type="entry name" value="SIMPL"/>
    <property type="match status" value="1"/>
</dbReference>